<proteinExistence type="predicted"/>
<feature type="coiled-coil region" evidence="1">
    <location>
        <begin position="165"/>
        <end position="193"/>
    </location>
</feature>
<name>A0A8T2SK17_CERRI</name>
<dbReference type="EMBL" id="CM035424">
    <property type="protein sequence ID" value="KAH7352350.1"/>
    <property type="molecule type" value="Genomic_DNA"/>
</dbReference>
<accession>A0A8T2SK17</accession>
<feature type="compositionally biased region" description="Pro residues" evidence="2">
    <location>
        <begin position="23"/>
        <end position="36"/>
    </location>
</feature>
<comment type="caution">
    <text evidence="3">The sequence shown here is derived from an EMBL/GenBank/DDBJ whole genome shotgun (WGS) entry which is preliminary data.</text>
</comment>
<feature type="coiled-coil region" evidence="1">
    <location>
        <begin position="73"/>
        <end position="121"/>
    </location>
</feature>
<keyword evidence="1" id="KW-0175">Coiled coil</keyword>
<keyword evidence="4" id="KW-1185">Reference proteome</keyword>
<evidence type="ECO:0000313" key="3">
    <source>
        <dbReference type="EMBL" id="KAH7352350.1"/>
    </source>
</evidence>
<reference evidence="3" key="1">
    <citation type="submission" date="2021-08" db="EMBL/GenBank/DDBJ databases">
        <title>WGS assembly of Ceratopteris richardii.</title>
        <authorList>
            <person name="Marchant D.B."/>
            <person name="Chen G."/>
            <person name="Jenkins J."/>
            <person name="Shu S."/>
            <person name="Leebens-Mack J."/>
            <person name="Grimwood J."/>
            <person name="Schmutz J."/>
            <person name="Soltis P."/>
            <person name="Soltis D."/>
            <person name="Chen Z.-H."/>
        </authorList>
    </citation>
    <scope>NUCLEOTIDE SEQUENCE</scope>
    <source>
        <strain evidence="3">Whitten #5841</strain>
        <tissue evidence="3">Leaf</tissue>
    </source>
</reference>
<evidence type="ECO:0000256" key="2">
    <source>
        <dbReference type="SAM" id="MobiDB-lite"/>
    </source>
</evidence>
<dbReference type="AlphaFoldDB" id="A0A8T2SK17"/>
<sequence length="230" mass="25351">MVAPVHTTLSDPIDISPTTAPLPTMPPSPPPLPPTSPLTTSWADTAFTTPIPILPSPAFQTFPLASHNVNSTFNTLLQCAHQLQQEYHQLEERTAALQAESQCLQARVNTLEADYQTLLAEHTTSQQAHTELESKISTVDDKAVKELESVLQAQMISNATLRRNLVLLRKHMAASLEENKRLQQQNQDNFEAAMEGIGGAAISPTKYRAVPSEDIRILLEEHANFLELKS</sequence>
<gene>
    <name evidence="3" type="ORF">KP509_19G041000</name>
</gene>
<evidence type="ECO:0000256" key="1">
    <source>
        <dbReference type="SAM" id="Coils"/>
    </source>
</evidence>
<protein>
    <submittedName>
        <fullName evidence="3">Uncharacterized protein</fullName>
    </submittedName>
</protein>
<evidence type="ECO:0000313" key="4">
    <source>
        <dbReference type="Proteomes" id="UP000825935"/>
    </source>
</evidence>
<dbReference type="Gene3D" id="1.20.5.1000">
    <property type="entry name" value="arf6 gtpase in complex with a specific effector, jip4"/>
    <property type="match status" value="1"/>
</dbReference>
<dbReference type="Proteomes" id="UP000825935">
    <property type="component" value="Chromosome 19"/>
</dbReference>
<feature type="region of interest" description="Disordered" evidence="2">
    <location>
        <begin position="1"/>
        <end position="37"/>
    </location>
</feature>
<organism evidence="3 4">
    <name type="scientific">Ceratopteris richardii</name>
    <name type="common">Triangle waterfern</name>
    <dbReference type="NCBI Taxonomy" id="49495"/>
    <lineage>
        <taxon>Eukaryota</taxon>
        <taxon>Viridiplantae</taxon>
        <taxon>Streptophyta</taxon>
        <taxon>Embryophyta</taxon>
        <taxon>Tracheophyta</taxon>
        <taxon>Polypodiopsida</taxon>
        <taxon>Polypodiidae</taxon>
        <taxon>Polypodiales</taxon>
        <taxon>Pteridineae</taxon>
        <taxon>Pteridaceae</taxon>
        <taxon>Parkerioideae</taxon>
        <taxon>Ceratopteris</taxon>
    </lineage>
</organism>